<dbReference type="SMART" id="SM00220">
    <property type="entry name" value="S_TKc"/>
    <property type="match status" value="1"/>
</dbReference>
<dbReference type="PANTHER" id="PTHR14030:SF4">
    <property type="entry name" value="BUB1 KINASE, ISOFORM A-RELATED"/>
    <property type="match status" value="1"/>
</dbReference>
<dbReference type="eggNOG" id="KOG1166">
    <property type="taxonomic scope" value="Eukaryota"/>
</dbReference>
<dbReference type="GO" id="GO:0051754">
    <property type="term" value="P:meiotic sister chromatid cohesion, centromeric"/>
    <property type="evidence" value="ECO:0007669"/>
    <property type="project" value="TreeGrafter"/>
</dbReference>
<comment type="subcellular location">
    <subcellularLocation>
        <location evidence="1">Chromosome</location>
        <location evidence="1">Centromere</location>
        <location evidence="1">Kinetochore</location>
    </subcellularLocation>
</comment>
<dbReference type="RefSeq" id="XP_002502804.1">
    <property type="nucleotide sequence ID" value="XM_002502758.1"/>
</dbReference>
<dbReference type="PANTHER" id="PTHR14030">
    <property type="entry name" value="MITOTIC CHECKPOINT SERINE/THREONINE-PROTEIN KINASE BUB1"/>
    <property type="match status" value="1"/>
</dbReference>
<dbReference type="GO" id="GO:0004672">
    <property type="term" value="F:protein kinase activity"/>
    <property type="evidence" value="ECO:0007669"/>
    <property type="project" value="InterPro"/>
</dbReference>
<organism evidence="6 7">
    <name type="scientific">Micromonas commoda (strain RCC299 / NOUM17 / CCMP2709)</name>
    <name type="common">Picoplanktonic green alga</name>
    <dbReference type="NCBI Taxonomy" id="296587"/>
    <lineage>
        <taxon>Eukaryota</taxon>
        <taxon>Viridiplantae</taxon>
        <taxon>Chlorophyta</taxon>
        <taxon>Mamiellophyceae</taxon>
        <taxon>Mamiellales</taxon>
        <taxon>Mamiellaceae</taxon>
        <taxon>Micromonas</taxon>
    </lineage>
</organism>
<dbReference type="Pfam" id="PF00069">
    <property type="entry name" value="Pkinase"/>
    <property type="match status" value="1"/>
</dbReference>
<evidence type="ECO:0000259" key="5">
    <source>
        <dbReference type="PROSITE" id="PS50011"/>
    </source>
</evidence>
<dbReference type="InParanoid" id="C1E7Y9"/>
<dbReference type="GO" id="GO:0032991">
    <property type="term" value="C:protein-containing complex"/>
    <property type="evidence" value="ECO:0007669"/>
    <property type="project" value="UniProtKB-ARBA"/>
</dbReference>
<dbReference type="FunCoup" id="C1E7Y9">
    <property type="interactions" value="843"/>
</dbReference>
<dbReference type="GO" id="GO:0007094">
    <property type="term" value="P:mitotic spindle assembly checkpoint signaling"/>
    <property type="evidence" value="ECO:0007669"/>
    <property type="project" value="InterPro"/>
</dbReference>
<dbReference type="PROSITE" id="PS50011">
    <property type="entry name" value="PROTEIN_KINASE_DOM"/>
    <property type="match status" value="1"/>
</dbReference>
<dbReference type="PROSITE" id="PS00108">
    <property type="entry name" value="PROTEIN_KINASE_ST"/>
    <property type="match status" value="1"/>
</dbReference>
<dbReference type="GeneID" id="8244092"/>
<accession>C1E7Y9</accession>
<evidence type="ECO:0000313" key="7">
    <source>
        <dbReference type="Proteomes" id="UP000002009"/>
    </source>
</evidence>
<keyword evidence="7" id="KW-1185">Reference proteome</keyword>
<dbReference type="SUPFAM" id="SSF56112">
    <property type="entry name" value="Protein kinase-like (PK-like)"/>
    <property type="match status" value="1"/>
</dbReference>
<dbReference type="GO" id="GO:0000776">
    <property type="term" value="C:kinetochore"/>
    <property type="evidence" value="ECO:0007669"/>
    <property type="project" value="UniProtKB-KW"/>
</dbReference>
<dbReference type="KEGG" id="mis:MICPUN_108412"/>
<dbReference type="Proteomes" id="UP000002009">
    <property type="component" value="Chromosome 6"/>
</dbReference>
<dbReference type="Gene3D" id="1.10.510.10">
    <property type="entry name" value="Transferase(Phosphotransferase) domain 1"/>
    <property type="match status" value="1"/>
</dbReference>
<evidence type="ECO:0000256" key="3">
    <source>
        <dbReference type="ARBA" id="ARBA00022838"/>
    </source>
</evidence>
<evidence type="ECO:0000256" key="2">
    <source>
        <dbReference type="ARBA" id="ARBA00022454"/>
    </source>
</evidence>
<keyword evidence="4" id="KW-0137">Centromere</keyword>
<dbReference type="InterPro" id="IPR008271">
    <property type="entry name" value="Ser/Thr_kinase_AS"/>
</dbReference>
<dbReference type="InterPro" id="IPR015661">
    <property type="entry name" value="Bub1/Mad3"/>
</dbReference>
<evidence type="ECO:0000313" key="6">
    <source>
        <dbReference type="EMBL" id="ACO64062.1"/>
    </source>
</evidence>
<dbReference type="GO" id="GO:0005524">
    <property type="term" value="F:ATP binding"/>
    <property type="evidence" value="ECO:0007669"/>
    <property type="project" value="InterPro"/>
</dbReference>
<evidence type="ECO:0000256" key="1">
    <source>
        <dbReference type="ARBA" id="ARBA00004629"/>
    </source>
</evidence>
<keyword evidence="3" id="KW-0995">Kinetochore</keyword>
<evidence type="ECO:0000256" key="4">
    <source>
        <dbReference type="ARBA" id="ARBA00023328"/>
    </source>
</evidence>
<proteinExistence type="predicted"/>
<dbReference type="EMBL" id="CP001327">
    <property type="protein sequence ID" value="ACO64062.1"/>
    <property type="molecule type" value="Genomic_DNA"/>
</dbReference>
<dbReference type="InterPro" id="IPR011009">
    <property type="entry name" value="Kinase-like_dom_sf"/>
</dbReference>
<dbReference type="InterPro" id="IPR000719">
    <property type="entry name" value="Prot_kinase_dom"/>
</dbReference>
<reference evidence="6 7" key="1">
    <citation type="journal article" date="2009" name="Science">
        <title>Green evolution and dynamic adaptations revealed by genomes of the marine picoeukaryotes Micromonas.</title>
        <authorList>
            <person name="Worden A.Z."/>
            <person name="Lee J.H."/>
            <person name="Mock T."/>
            <person name="Rouze P."/>
            <person name="Simmons M.P."/>
            <person name="Aerts A.L."/>
            <person name="Allen A.E."/>
            <person name="Cuvelier M.L."/>
            <person name="Derelle E."/>
            <person name="Everett M.V."/>
            <person name="Foulon E."/>
            <person name="Grimwood J."/>
            <person name="Gundlach H."/>
            <person name="Henrissat B."/>
            <person name="Napoli C."/>
            <person name="McDonald S.M."/>
            <person name="Parker M.S."/>
            <person name="Rombauts S."/>
            <person name="Salamov A."/>
            <person name="Von Dassow P."/>
            <person name="Badger J.H."/>
            <person name="Coutinho P.M."/>
            <person name="Demir E."/>
            <person name="Dubchak I."/>
            <person name="Gentemann C."/>
            <person name="Eikrem W."/>
            <person name="Gready J.E."/>
            <person name="John U."/>
            <person name="Lanier W."/>
            <person name="Lindquist E.A."/>
            <person name="Lucas S."/>
            <person name="Mayer K.F."/>
            <person name="Moreau H."/>
            <person name="Not F."/>
            <person name="Otillar R."/>
            <person name="Panaud O."/>
            <person name="Pangilinan J."/>
            <person name="Paulsen I."/>
            <person name="Piegu B."/>
            <person name="Poliakov A."/>
            <person name="Robbens S."/>
            <person name="Schmutz J."/>
            <person name="Toulza E."/>
            <person name="Wyss T."/>
            <person name="Zelensky A."/>
            <person name="Zhou K."/>
            <person name="Armbrust E.V."/>
            <person name="Bhattacharya D."/>
            <person name="Goodenough U.W."/>
            <person name="Van de Peer Y."/>
            <person name="Grigoriev I.V."/>
        </authorList>
    </citation>
    <scope>NUCLEOTIDE SEQUENCE [LARGE SCALE GENOMIC DNA]</scope>
    <source>
        <strain evidence="7">RCC299 / NOUM17</strain>
    </source>
</reference>
<keyword evidence="2" id="KW-0158">Chromosome</keyword>
<dbReference type="OrthoDB" id="511701at2759"/>
<sequence length="326" mass="36720">MGLAGSGANAKVYEAEYAEVASVSDEDDEGFGGLAIKVQSARLARWEWMVCKRLAGRIDPLHAAGVVQPSALHLVGGTDVVKGSDAEIGVLIMPFGDHGTLQDVLNSYLRVGKQMDELIVMYYAIELLRVVESLHLAGVVHADIKPDNLLVRNGGDNWCDWAVNRPGSWKLKGLSLIDFGLAIDLGMYDWQTVFVGDCGTEGFRCSEMIEGKPWTWQADMHQIAATVHALLFGKYMQVHKVLTDFDGFKYRPRESLKRWWRTELWEIFFEVLLNFPTLDFKSPPPLGDLRRMFEEHIMEERLGAQLRVGLMKQTVSMFQQLREGKT</sequence>
<gene>
    <name evidence="6" type="ORF">MICPUN_108412</name>
</gene>
<feature type="domain" description="Protein kinase" evidence="5">
    <location>
        <begin position="1"/>
        <end position="326"/>
    </location>
</feature>
<protein>
    <recommendedName>
        <fullName evidence="5">Protein kinase domain-containing protein</fullName>
    </recommendedName>
</protein>
<name>C1E7Y9_MICCC</name>
<dbReference type="STRING" id="296587.C1E7Y9"/>
<dbReference type="AlphaFoldDB" id="C1E7Y9"/>